<dbReference type="GO" id="GO:0006457">
    <property type="term" value="P:protein folding"/>
    <property type="evidence" value="ECO:0007669"/>
    <property type="project" value="TreeGrafter"/>
</dbReference>
<proteinExistence type="predicted"/>
<dbReference type="PANTHER" id="PTHR33322:SF8">
    <property type="entry name" value="BAG FAMILY MOLECULAR CHAPERONE REGULATOR 5, MITOCHONDRIAL"/>
    <property type="match status" value="1"/>
</dbReference>
<evidence type="ECO:0000313" key="4">
    <source>
        <dbReference type="Proteomes" id="UP000593562"/>
    </source>
</evidence>
<evidence type="ECO:0000313" key="3">
    <source>
        <dbReference type="EMBL" id="KAF5733096.1"/>
    </source>
</evidence>
<feature type="compositionally biased region" description="Basic residues" evidence="2">
    <location>
        <begin position="380"/>
        <end position="390"/>
    </location>
</feature>
<sequence>MSGTLCEGACDDSGKDGESKVIDVNHTMDLDDNPEVETVKELSQGIIDEEVYVPEYARRQDGSVADVTCDGEMESNASSNLELPGVQLAGNSIDAYMSAKLPLGAFDDDIAVFESDGHEIPKMVKDETGRKEHNLEIDDASTPAILNQMEMQPKELLNEMLSSTKQEDSTSFGMIKDNSFGDAVHEVLEEEQQDLNASDDNKQGAMFLPEGMQQGSPEDFNEVYDERDARNGFKFSEFADGILDSQEKGVKKESWCQGSKEGDIEKKGLGEVAEFQEHEYKKMRSQSNRHKMHELDGKEVTPVWLETAQAKKGLAPITSTVSELLSTEQGTTMEGNKKLMEESEKLREMMETLMKVGKEQLNVITNLAGRVKYLERKLARKKKMRTRRGRTGTSAPCITKP</sequence>
<feature type="region of interest" description="Disordered" evidence="2">
    <location>
        <begin position="380"/>
        <end position="401"/>
    </location>
</feature>
<accession>A0A7J7CGC4</accession>
<dbReference type="InterPro" id="IPR040400">
    <property type="entry name" value="BAG5/6/7/8"/>
</dbReference>
<dbReference type="Proteomes" id="UP000593562">
    <property type="component" value="Unassembled WGS sequence"/>
</dbReference>
<gene>
    <name evidence="3" type="ORF">HS088_TW17G00632</name>
</gene>
<reference evidence="3 4" key="1">
    <citation type="journal article" date="2020" name="Nat. Commun.">
        <title>Genome of Tripterygium wilfordii and identification of cytochrome P450 involved in triptolide biosynthesis.</title>
        <authorList>
            <person name="Tu L."/>
            <person name="Su P."/>
            <person name="Zhang Z."/>
            <person name="Gao L."/>
            <person name="Wang J."/>
            <person name="Hu T."/>
            <person name="Zhou J."/>
            <person name="Zhang Y."/>
            <person name="Zhao Y."/>
            <person name="Liu Y."/>
            <person name="Song Y."/>
            <person name="Tong Y."/>
            <person name="Lu Y."/>
            <person name="Yang J."/>
            <person name="Xu C."/>
            <person name="Jia M."/>
            <person name="Peters R.J."/>
            <person name="Huang L."/>
            <person name="Gao W."/>
        </authorList>
    </citation>
    <scope>NUCLEOTIDE SEQUENCE [LARGE SCALE GENOMIC DNA]</scope>
    <source>
        <strain evidence="4">cv. XIE 37</strain>
        <tissue evidence="3">Leaf</tissue>
    </source>
</reference>
<organism evidence="3 4">
    <name type="scientific">Tripterygium wilfordii</name>
    <name type="common">Thunder God vine</name>
    <dbReference type="NCBI Taxonomy" id="458696"/>
    <lineage>
        <taxon>Eukaryota</taxon>
        <taxon>Viridiplantae</taxon>
        <taxon>Streptophyta</taxon>
        <taxon>Embryophyta</taxon>
        <taxon>Tracheophyta</taxon>
        <taxon>Spermatophyta</taxon>
        <taxon>Magnoliopsida</taxon>
        <taxon>eudicotyledons</taxon>
        <taxon>Gunneridae</taxon>
        <taxon>Pentapetalae</taxon>
        <taxon>rosids</taxon>
        <taxon>fabids</taxon>
        <taxon>Celastrales</taxon>
        <taxon>Celastraceae</taxon>
        <taxon>Tripterygium</taxon>
    </lineage>
</organism>
<dbReference type="AlphaFoldDB" id="A0A7J7CGC4"/>
<protein>
    <submittedName>
        <fullName evidence="3">BAG family molecular chaperone regulator 6</fullName>
    </submittedName>
</protein>
<dbReference type="EMBL" id="JAAARO010000017">
    <property type="protein sequence ID" value="KAF5733096.1"/>
    <property type="molecule type" value="Genomic_DNA"/>
</dbReference>
<evidence type="ECO:0000256" key="2">
    <source>
        <dbReference type="SAM" id="MobiDB-lite"/>
    </source>
</evidence>
<comment type="caution">
    <text evidence="3">The sequence shown here is derived from an EMBL/GenBank/DDBJ whole genome shotgun (WGS) entry which is preliminary data.</text>
</comment>
<dbReference type="GO" id="GO:0009506">
    <property type="term" value="C:plasmodesma"/>
    <property type="evidence" value="ECO:0007669"/>
    <property type="project" value="TreeGrafter"/>
</dbReference>
<name>A0A7J7CGC4_TRIWF</name>
<keyword evidence="1" id="KW-0143">Chaperone</keyword>
<evidence type="ECO:0000256" key="1">
    <source>
        <dbReference type="ARBA" id="ARBA00023186"/>
    </source>
</evidence>
<keyword evidence="4" id="KW-1185">Reference proteome</keyword>
<dbReference type="InParanoid" id="A0A7J7CGC4"/>
<dbReference type="PANTHER" id="PTHR33322">
    <property type="entry name" value="BAG DOMAIN CONTAINING PROTEIN, EXPRESSED"/>
    <property type="match status" value="1"/>
</dbReference>